<dbReference type="GO" id="GO:0020037">
    <property type="term" value="F:heme binding"/>
    <property type="evidence" value="ECO:0007669"/>
    <property type="project" value="InterPro"/>
</dbReference>
<evidence type="ECO:0000256" key="4">
    <source>
        <dbReference type="ARBA" id="ARBA00023002"/>
    </source>
</evidence>
<sequence>MNHLELQDIQGIIARGYGNLEAATYLLLHIQDAPLTRQWLGNLADSIQTCQEPPRNRCLNAAFSYEGLVALGLHQSSLCTFPTEFQEGMTEPNRSRHLGDREGSPNDPKLWLWGGSVPQQTKVHLLLLLYASDEQQLAEFYKTLADQFSQGGVDLIQKLDTKPLKDEGGCFREHFGFRDAISQPIIEGLNRVGESYNTIKAGEFILGYANEYNLLTESPRVKPEYDRHHILPSGEFGYPDLGRNGSYLVFRQLSQNVEEFWRFLDKATQDPNGSSNPEARLKLAAKMVGRWPSGTSLVQSPDQDDPTVIDQNAFAYHHLDTQGFRCPIGSHIRRSNPRDSLGPAPGTEQSIAVNKTHRLLRRGRTYGEPISSSFDPEAILNTPTSGERGIHFICINANISRQFEFVQHTWINSPKFSGLYEEIDPLVGDRNLFGTNVDTFTQPANPIRHRTYELPQFVVVRGGAYFFLPAIKAIRYLASFI</sequence>
<dbReference type="GO" id="GO:0046872">
    <property type="term" value="F:metal ion binding"/>
    <property type="evidence" value="ECO:0007669"/>
    <property type="project" value="UniProtKB-KW"/>
</dbReference>
<evidence type="ECO:0000256" key="5">
    <source>
        <dbReference type="ARBA" id="ARBA00023004"/>
    </source>
</evidence>
<dbReference type="PROSITE" id="PS51404">
    <property type="entry name" value="DYP_PEROXIDASE"/>
    <property type="match status" value="1"/>
</dbReference>
<dbReference type="NCBIfam" id="TIGR01413">
    <property type="entry name" value="Dyp_perox_fam"/>
    <property type="match status" value="1"/>
</dbReference>
<accession>A0AAV3X2W0</accession>
<keyword evidence="3" id="KW-0479">Metal-binding</keyword>
<proteinExistence type="inferred from homology"/>
<comment type="caution">
    <text evidence="7">The sequence shown here is derived from an EMBL/GenBank/DDBJ whole genome shotgun (WGS) entry which is preliminary data.</text>
</comment>
<reference evidence="7" key="1">
    <citation type="submission" date="2019-10" db="EMBL/GenBank/DDBJ databases">
        <title>Draft genome sequece of Microseira wollei NIES-4236.</title>
        <authorList>
            <person name="Yamaguchi H."/>
            <person name="Suzuki S."/>
            <person name="Kawachi M."/>
        </authorList>
    </citation>
    <scope>NUCLEOTIDE SEQUENCE</scope>
    <source>
        <strain evidence="7">NIES-4236</strain>
    </source>
</reference>
<keyword evidence="4" id="KW-0560">Oxidoreductase</keyword>
<dbReference type="AlphaFoldDB" id="A0AAV3X2W0"/>
<dbReference type="InterPro" id="IPR006314">
    <property type="entry name" value="Dyp_peroxidase"/>
</dbReference>
<comment type="cofactor">
    <cofactor evidence="1">
        <name>heme b</name>
        <dbReference type="ChEBI" id="CHEBI:60344"/>
    </cofactor>
</comment>
<evidence type="ECO:0000313" key="8">
    <source>
        <dbReference type="Proteomes" id="UP001050975"/>
    </source>
</evidence>
<keyword evidence="8" id="KW-1185">Reference proteome</keyword>
<dbReference type="RefSeq" id="WP_226573060.1">
    <property type="nucleotide sequence ID" value="NZ_BLAY01000002.1"/>
</dbReference>
<gene>
    <name evidence="7" type="ORF">MiSe_02330</name>
</gene>
<protein>
    <submittedName>
        <fullName evidence="7">Peroxidase</fullName>
    </submittedName>
</protein>
<dbReference type="PANTHER" id="PTHR30521">
    <property type="entry name" value="DEFERROCHELATASE/PEROXIDASE"/>
    <property type="match status" value="1"/>
</dbReference>
<dbReference type="EMBL" id="BLAY01000002">
    <property type="protein sequence ID" value="GET35491.1"/>
    <property type="molecule type" value="Genomic_DNA"/>
</dbReference>
<dbReference type="GO" id="GO:0004601">
    <property type="term" value="F:peroxidase activity"/>
    <property type="evidence" value="ECO:0007669"/>
    <property type="project" value="UniProtKB-KW"/>
</dbReference>
<dbReference type="PANTHER" id="PTHR30521:SF0">
    <property type="entry name" value="DYP-TYPE PEROXIDASE FAMILY PROTEIN"/>
    <property type="match status" value="1"/>
</dbReference>
<name>A0AAV3X2W0_9CYAN</name>
<evidence type="ECO:0000313" key="7">
    <source>
        <dbReference type="EMBL" id="GET35491.1"/>
    </source>
</evidence>
<dbReference type="SUPFAM" id="SSF54909">
    <property type="entry name" value="Dimeric alpha+beta barrel"/>
    <property type="match status" value="1"/>
</dbReference>
<keyword evidence="5" id="KW-0408">Iron</keyword>
<dbReference type="GO" id="GO:0005829">
    <property type="term" value="C:cytosol"/>
    <property type="evidence" value="ECO:0007669"/>
    <property type="project" value="TreeGrafter"/>
</dbReference>
<keyword evidence="2 7" id="KW-0575">Peroxidase</keyword>
<evidence type="ECO:0000256" key="6">
    <source>
        <dbReference type="ARBA" id="ARBA00025737"/>
    </source>
</evidence>
<dbReference type="Proteomes" id="UP001050975">
    <property type="component" value="Unassembled WGS sequence"/>
</dbReference>
<comment type="similarity">
    <text evidence="6">Belongs to the DyP-type peroxidase family.</text>
</comment>
<organism evidence="7 8">
    <name type="scientific">Microseira wollei NIES-4236</name>
    <dbReference type="NCBI Taxonomy" id="2530354"/>
    <lineage>
        <taxon>Bacteria</taxon>
        <taxon>Bacillati</taxon>
        <taxon>Cyanobacteriota</taxon>
        <taxon>Cyanophyceae</taxon>
        <taxon>Oscillatoriophycideae</taxon>
        <taxon>Aerosakkonematales</taxon>
        <taxon>Aerosakkonemataceae</taxon>
        <taxon>Microseira</taxon>
    </lineage>
</organism>
<evidence type="ECO:0000256" key="1">
    <source>
        <dbReference type="ARBA" id="ARBA00001970"/>
    </source>
</evidence>
<evidence type="ECO:0000256" key="2">
    <source>
        <dbReference type="ARBA" id="ARBA00022559"/>
    </source>
</evidence>
<dbReference type="InterPro" id="IPR011008">
    <property type="entry name" value="Dimeric_a/b-barrel"/>
</dbReference>
<evidence type="ECO:0000256" key="3">
    <source>
        <dbReference type="ARBA" id="ARBA00022723"/>
    </source>
</evidence>